<evidence type="ECO:0000313" key="5">
    <source>
        <dbReference type="Proteomes" id="UP000650511"/>
    </source>
</evidence>
<feature type="region of interest" description="Disordered" evidence="2">
    <location>
        <begin position="1"/>
        <end position="29"/>
    </location>
</feature>
<dbReference type="Pfam" id="PF02397">
    <property type="entry name" value="Bac_transf"/>
    <property type="match status" value="1"/>
</dbReference>
<evidence type="ECO:0000256" key="1">
    <source>
        <dbReference type="ARBA" id="ARBA00006464"/>
    </source>
</evidence>
<dbReference type="Proteomes" id="UP000650511">
    <property type="component" value="Unassembled WGS sequence"/>
</dbReference>
<dbReference type="EMBL" id="BMHA01000012">
    <property type="protein sequence ID" value="GGI08630.1"/>
    <property type="molecule type" value="Genomic_DNA"/>
</dbReference>
<evidence type="ECO:0000313" key="4">
    <source>
        <dbReference type="EMBL" id="GGI08630.1"/>
    </source>
</evidence>
<dbReference type="OrthoDB" id="9808602at2"/>
<dbReference type="PANTHER" id="PTHR30576:SF10">
    <property type="entry name" value="SLL5057 PROTEIN"/>
    <property type="match status" value="1"/>
</dbReference>
<reference evidence="4" key="2">
    <citation type="submission" date="2020-09" db="EMBL/GenBank/DDBJ databases">
        <authorList>
            <person name="Sun Q."/>
            <person name="Zhou Y."/>
        </authorList>
    </citation>
    <scope>NUCLEOTIDE SEQUENCE</scope>
    <source>
        <strain evidence="4">CGMCC 1.14988</strain>
    </source>
</reference>
<name>A0A8J3ACG6_9ACTN</name>
<accession>A0A8J3ACG6</accession>
<dbReference type="GO" id="GO:0016780">
    <property type="term" value="F:phosphotransferase activity, for other substituted phosphate groups"/>
    <property type="evidence" value="ECO:0007669"/>
    <property type="project" value="TreeGrafter"/>
</dbReference>
<keyword evidence="5" id="KW-1185">Reference proteome</keyword>
<evidence type="ECO:0000259" key="3">
    <source>
        <dbReference type="Pfam" id="PF02397"/>
    </source>
</evidence>
<dbReference type="PANTHER" id="PTHR30576">
    <property type="entry name" value="COLANIC BIOSYNTHESIS UDP-GLUCOSE LIPID CARRIER TRANSFERASE"/>
    <property type="match status" value="1"/>
</dbReference>
<comment type="similarity">
    <text evidence="1">Belongs to the bacterial sugar transferase family.</text>
</comment>
<proteinExistence type="inferred from homology"/>
<dbReference type="RefSeq" id="WP_130650406.1">
    <property type="nucleotide sequence ID" value="NZ_BMHA01000012.1"/>
</dbReference>
<reference evidence="4" key="1">
    <citation type="journal article" date="2014" name="Int. J. Syst. Evol. Microbiol.">
        <title>Complete genome sequence of Corynebacterium casei LMG S-19264T (=DSM 44701T), isolated from a smear-ripened cheese.</title>
        <authorList>
            <consortium name="US DOE Joint Genome Institute (JGI-PGF)"/>
            <person name="Walter F."/>
            <person name="Albersmeier A."/>
            <person name="Kalinowski J."/>
            <person name="Ruckert C."/>
        </authorList>
    </citation>
    <scope>NUCLEOTIDE SEQUENCE</scope>
    <source>
        <strain evidence="4">CGMCC 1.14988</strain>
    </source>
</reference>
<dbReference type="InterPro" id="IPR003362">
    <property type="entry name" value="Bact_transf"/>
</dbReference>
<organism evidence="4 5">
    <name type="scientific">Egicoccus halophilus</name>
    <dbReference type="NCBI Taxonomy" id="1670830"/>
    <lineage>
        <taxon>Bacteria</taxon>
        <taxon>Bacillati</taxon>
        <taxon>Actinomycetota</taxon>
        <taxon>Nitriliruptoria</taxon>
        <taxon>Egicoccales</taxon>
        <taxon>Egicoccaceae</taxon>
        <taxon>Egicoccus</taxon>
    </lineage>
</organism>
<sequence length="250" mass="28190">MSELVADTPSSEGPVATPTLRAVPTEPPPPRSALELVPWLARYPRRPRPGRAYRPVKRFVDLAFVGLTAPVWAPLYAASAAAVKLDSPGGPVHFSQRRTGTDGRRIRVHKLRTMVPDAEERKAELAHLNEREWPDFKITDDPRVTRVGRVLRATSLDEIPQIRNVVKGDLTLVGPRPWSKTPDHHDRWHLERYAVRAGLTGLWQVAARGADSFTERIRLDVAYKQRRCLRLDLEILLRTVPAVLLRRGAV</sequence>
<dbReference type="AlphaFoldDB" id="A0A8J3ACG6"/>
<protein>
    <recommendedName>
        <fullName evidence="3">Bacterial sugar transferase domain-containing protein</fullName>
    </recommendedName>
</protein>
<comment type="caution">
    <text evidence="4">The sequence shown here is derived from an EMBL/GenBank/DDBJ whole genome shotgun (WGS) entry which is preliminary data.</text>
</comment>
<evidence type="ECO:0000256" key="2">
    <source>
        <dbReference type="SAM" id="MobiDB-lite"/>
    </source>
</evidence>
<feature type="domain" description="Bacterial sugar transferase" evidence="3">
    <location>
        <begin position="57"/>
        <end position="244"/>
    </location>
</feature>
<gene>
    <name evidence="4" type="ORF">GCM10011354_30040</name>
</gene>